<dbReference type="InterPro" id="IPR026024">
    <property type="entry name" value="Chemotaxis_MeTrfase_CheR"/>
</dbReference>
<dbReference type="SMART" id="SM00138">
    <property type="entry name" value="MeTrc"/>
    <property type="match status" value="1"/>
</dbReference>
<dbReference type="PIRSF" id="PIRSF000410">
    <property type="entry name" value="CheR"/>
    <property type="match status" value="1"/>
</dbReference>
<keyword evidence="3 7" id="KW-0489">Methyltransferase</keyword>
<dbReference type="PANTHER" id="PTHR24422">
    <property type="entry name" value="CHEMOTAXIS PROTEIN METHYLTRANSFERASE"/>
    <property type="match status" value="1"/>
</dbReference>
<sequence length="314" mass="36813">MPIFMNEPLLEKTTCQMEKTLLNLREGKLDFRTSLNTIGDAEFEFIKNLVYKQAGIFLAPHKKIMVQSRLNARLRTLGIPSFEDYVAKLKLDQNFATQEMQELINRITTNKTDFFRENHHFEFLKNDYFPQLEKLASETGAPKTLRIWCSASSTGEEPYSIAITVYDYFQNKPGWNCKIYASDIDTQVLMTAKKGVYRDDRLEPVSEALKKKHFNEFKEKDHVYFEVKPHLKALVDFRQINLLHFPFPITDKLDLIFCRNVVIYFDKPTQKTLFQNFEVSLKPKGYLILGHSETMFGISDQFKFLGHTIYQKKV</sequence>
<dbReference type="Proteomes" id="UP000013996">
    <property type="component" value="Unassembled WGS sequence"/>
</dbReference>
<evidence type="ECO:0000313" key="8">
    <source>
        <dbReference type="Proteomes" id="UP000013996"/>
    </source>
</evidence>
<accession>A0A5E8HBR3</accession>
<dbReference type="InterPro" id="IPR050903">
    <property type="entry name" value="Bact_Chemotaxis_MeTrfase"/>
</dbReference>
<dbReference type="PRINTS" id="PR00996">
    <property type="entry name" value="CHERMTFRASE"/>
</dbReference>
<dbReference type="InterPro" id="IPR036804">
    <property type="entry name" value="CheR_N_sf"/>
</dbReference>
<comment type="catalytic activity">
    <reaction evidence="1">
        <text>L-glutamyl-[protein] + S-adenosyl-L-methionine = [protein]-L-glutamate 5-O-methyl ester + S-adenosyl-L-homocysteine</text>
        <dbReference type="Rhea" id="RHEA:24452"/>
        <dbReference type="Rhea" id="RHEA-COMP:10208"/>
        <dbReference type="Rhea" id="RHEA-COMP:10311"/>
        <dbReference type="ChEBI" id="CHEBI:29973"/>
        <dbReference type="ChEBI" id="CHEBI:57856"/>
        <dbReference type="ChEBI" id="CHEBI:59789"/>
        <dbReference type="ChEBI" id="CHEBI:82795"/>
        <dbReference type="EC" id="2.1.1.80"/>
    </reaction>
</comment>
<evidence type="ECO:0000256" key="5">
    <source>
        <dbReference type="ARBA" id="ARBA00022691"/>
    </source>
</evidence>
<proteinExistence type="predicted"/>
<dbReference type="PANTHER" id="PTHR24422:SF19">
    <property type="entry name" value="CHEMOTAXIS PROTEIN METHYLTRANSFERASE"/>
    <property type="match status" value="1"/>
</dbReference>
<dbReference type="Gene3D" id="3.40.50.150">
    <property type="entry name" value="Vaccinia Virus protein VP39"/>
    <property type="match status" value="1"/>
</dbReference>
<dbReference type="GO" id="GO:0032259">
    <property type="term" value="P:methylation"/>
    <property type="evidence" value="ECO:0007669"/>
    <property type="project" value="UniProtKB-KW"/>
</dbReference>
<dbReference type="Pfam" id="PF03705">
    <property type="entry name" value="CheR_N"/>
    <property type="match status" value="1"/>
</dbReference>
<dbReference type="Gene3D" id="1.10.155.10">
    <property type="entry name" value="Chemotaxis receptor methyltransferase CheR, N-terminal domain"/>
    <property type="match status" value="1"/>
</dbReference>
<dbReference type="EMBL" id="AOGX02000024">
    <property type="protein sequence ID" value="EOQ88223.1"/>
    <property type="molecule type" value="Genomic_DNA"/>
</dbReference>
<keyword evidence="4 7" id="KW-0808">Transferase</keyword>
<evidence type="ECO:0000256" key="3">
    <source>
        <dbReference type="ARBA" id="ARBA00022603"/>
    </source>
</evidence>
<dbReference type="SUPFAM" id="SSF53335">
    <property type="entry name" value="S-adenosyl-L-methionine-dependent methyltransferases"/>
    <property type="match status" value="1"/>
</dbReference>
<dbReference type="InterPro" id="IPR000780">
    <property type="entry name" value="CheR_MeTrfase"/>
</dbReference>
<dbReference type="Pfam" id="PF01739">
    <property type="entry name" value="CheR"/>
    <property type="match status" value="1"/>
</dbReference>
<dbReference type="GO" id="GO:0008983">
    <property type="term" value="F:protein-glutamate O-methyltransferase activity"/>
    <property type="evidence" value="ECO:0007669"/>
    <property type="project" value="UniProtKB-EC"/>
</dbReference>
<dbReference type="STRING" id="1249483.LEP1GSC202_3090"/>
<comment type="caution">
    <text evidence="7">The sequence shown here is derived from an EMBL/GenBank/DDBJ whole genome shotgun (WGS) entry which is preliminary data.</text>
</comment>
<reference evidence="7 8" key="1">
    <citation type="submission" date="2013-04" db="EMBL/GenBank/DDBJ databases">
        <authorList>
            <person name="Harkins D.M."/>
            <person name="Durkin A.S."/>
            <person name="Brinkac L.M."/>
            <person name="Haft D.H."/>
            <person name="Selengut J.D."/>
            <person name="Sanka R."/>
            <person name="DePew J."/>
            <person name="Purushe J."/>
            <person name="Hartskeerl R.A."/>
            <person name="Ahmed A."/>
            <person name="van der Linden H."/>
            <person name="Goris M.G.A."/>
            <person name="Vinetz J.M."/>
            <person name="Sutton G.G."/>
            <person name="Nierman W.C."/>
            <person name="Fouts D.E."/>
        </authorList>
    </citation>
    <scope>NUCLEOTIDE SEQUENCE [LARGE SCALE GENOMIC DNA]</scope>
    <source>
        <strain evidence="7 8">Sao Paulo</strain>
    </source>
</reference>
<evidence type="ECO:0000256" key="2">
    <source>
        <dbReference type="ARBA" id="ARBA00012534"/>
    </source>
</evidence>
<dbReference type="EC" id="2.1.1.80" evidence="2"/>
<evidence type="ECO:0000313" key="7">
    <source>
        <dbReference type="EMBL" id="EOQ88223.1"/>
    </source>
</evidence>
<feature type="domain" description="CheR-type methyltransferase" evidence="6">
    <location>
        <begin position="37"/>
        <end position="314"/>
    </location>
</feature>
<evidence type="ECO:0000259" key="6">
    <source>
        <dbReference type="PROSITE" id="PS50123"/>
    </source>
</evidence>
<dbReference type="AlphaFoldDB" id="A0A5E8HBR3"/>
<dbReference type="InterPro" id="IPR029063">
    <property type="entry name" value="SAM-dependent_MTases_sf"/>
</dbReference>
<dbReference type="PROSITE" id="PS50123">
    <property type="entry name" value="CHER"/>
    <property type="match status" value="1"/>
</dbReference>
<protein>
    <recommendedName>
        <fullName evidence="2">protein-glutamate O-methyltransferase</fullName>
        <ecNumber evidence="2">2.1.1.80</ecNumber>
    </recommendedName>
</protein>
<gene>
    <name evidence="7" type="primary">cheR</name>
    <name evidence="7" type="ORF">LEP1GSC202_3090</name>
</gene>
<keyword evidence="5" id="KW-0949">S-adenosyl-L-methionine</keyword>
<dbReference type="SUPFAM" id="SSF47757">
    <property type="entry name" value="Chemotaxis receptor methyltransferase CheR, N-terminal domain"/>
    <property type="match status" value="1"/>
</dbReference>
<evidence type="ECO:0000256" key="4">
    <source>
        <dbReference type="ARBA" id="ARBA00022679"/>
    </source>
</evidence>
<name>A0A5E8HBR3_9LEPT</name>
<evidence type="ECO:0000256" key="1">
    <source>
        <dbReference type="ARBA" id="ARBA00001541"/>
    </source>
</evidence>
<dbReference type="InterPro" id="IPR022641">
    <property type="entry name" value="CheR_N"/>
</dbReference>
<organism evidence="7 8">
    <name type="scientific">Leptospira yanagawae serovar Saopaulo str. Sao Paulo = ATCC 700523</name>
    <dbReference type="NCBI Taxonomy" id="1249483"/>
    <lineage>
        <taxon>Bacteria</taxon>
        <taxon>Pseudomonadati</taxon>
        <taxon>Spirochaetota</taxon>
        <taxon>Spirochaetia</taxon>
        <taxon>Leptospirales</taxon>
        <taxon>Leptospiraceae</taxon>
        <taxon>Leptospira</taxon>
    </lineage>
</organism>
<dbReference type="InterPro" id="IPR022642">
    <property type="entry name" value="CheR_C"/>
</dbReference>